<evidence type="ECO:0000313" key="2">
    <source>
        <dbReference type="Proteomes" id="UP000321331"/>
    </source>
</evidence>
<organism evidence="1 2">
    <name type="scientific">Fusarium oxysporum f. sp. cubense</name>
    <dbReference type="NCBI Taxonomy" id="61366"/>
    <lineage>
        <taxon>Eukaryota</taxon>
        <taxon>Fungi</taxon>
        <taxon>Dikarya</taxon>
        <taxon>Ascomycota</taxon>
        <taxon>Pezizomycotina</taxon>
        <taxon>Sordariomycetes</taxon>
        <taxon>Hypocreomycetidae</taxon>
        <taxon>Hypocreales</taxon>
        <taxon>Nectriaceae</taxon>
        <taxon>Fusarium</taxon>
        <taxon>Fusarium oxysporum species complex</taxon>
    </lineage>
</organism>
<evidence type="ECO:0000313" key="1">
    <source>
        <dbReference type="EMBL" id="TXB98053.1"/>
    </source>
</evidence>
<gene>
    <name evidence="1" type="ORF">FocTR4_00017165</name>
</gene>
<accession>A0A5C6SID9</accession>
<dbReference type="AlphaFoldDB" id="A0A5C6SID9"/>
<reference evidence="1 2" key="1">
    <citation type="submission" date="2019-07" db="EMBL/GenBank/DDBJ databases">
        <title>The First High-Quality Draft Genome Sequence of the Causal Agent of the Current Panama Disease Epidemic.</title>
        <authorList>
            <person name="Warmington R.J."/>
            <person name="Kay W."/>
            <person name="Jeffries A."/>
            <person name="Bebber D."/>
            <person name="Moore K."/>
            <person name="Studholme D.J."/>
        </authorList>
    </citation>
    <scope>NUCLEOTIDE SEQUENCE [LARGE SCALE GENOMIC DNA]</scope>
    <source>
        <strain evidence="1 2">TR4</strain>
    </source>
</reference>
<sequence>MKDDGSEFVERGCSWEPTGAFQYTRTRENDHCRTGATEIPLTNLTPTELDELASSLVSLLTSAAKAAGWPPRRSGGSAPWWTEECANAAAAFRAIRRSHPLGFNQDVQIAKRDFYRVVRWAK</sequence>
<comment type="caution">
    <text evidence="1">The sequence shown here is derived from an EMBL/GenBank/DDBJ whole genome shotgun (WGS) entry which is preliminary data.</text>
</comment>
<dbReference type="Proteomes" id="UP000321331">
    <property type="component" value="Unassembled WGS sequence"/>
</dbReference>
<proteinExistence type="predicted"/>
<protein>
    <submittedName>
        <fullName evidence="1">Uncharacterized protein</fullName>
    </submittedName>
</protein>
<name>A0A5C6SID9_FUSOC</name>
<dbReference type="EMBL" id="VMNF01000013">
    <property type="protein sequence ID" value="TXB98053.1"/>
    <property type="molecule type" value="Genomic_DNA"/>
</dbReference>